<protein>
    <recommendedName>
        <fullName evidence="4">Major facilitator superfamily (MFS) profile domain-containing protein</fullName>
    </recommendedName>
</protein>
<feature type="transmembrane region" description="Helical" evidence="3">
    <location>
        <begin position="200"/>
        <end position="219"/>
    </location>
</feature>
<evidence type="ECO:0000256" key="3">
    <source>
        <dbReference type="SAM" id="Phobius"/>
    </source>
</evidence>
<feature type="transmembrane region" description="Helical" evidence="3">
    <location>
        <begin position="396"/>
        <end position="416"/>
    </location>
</feature>
<evidence type="ECO:0000259" key="4">
    <source>
        <dbReference type="PROSITE" id="PS50850"/>
    </source>
</evidence>
<name>A0ABD0LJE2_9CAEN</name>
<keyword evidence="3" id="KW-0472">Membrane</keyword>
<keyword evidence="3" id="KW-0812">Transmembrane</keyword>
<dbReference type="InterPro" id="IPR011701">
    <property type="entry name" value="MFS"/>
</dbReference>
<dbReference type="InterPro" id="IPR020846">
    <property type="entry name" value="MFS_dom"/>
</dbReference>
<feature type="transmembrane region" description="Helical" evidence="3">
    <location>
        <begin position="114"/>
        <end position="133"/>
    </location>
</feature>
<evidence type="ECO:0000313" key="5">
    <source>
        <dbReference type="EMBL" id="KAK7499273.1"/>
    </source>
</evidence>
<dbReference type="GO" id="GO:0016020">
    <property type="term" value="C:membrane"/>
    <property type="evidence" value="ECO:0007669"/>
    <property type="project" value="UniProtKB-SubCell"/>
</dbReference>
<dbReference type="PANTHER" id="PTHR11360">
    <property type="entry name" value="MONOCARBOXYLATE TRANSPORTER"/>
    <property type="match status" value="1"/>
</dbReference>
<feature type="region of interest" description="Disordered" evidence="2">
    <location>
        <begin position="1"/>
        <end position="27"/>
    </location>
</feature>
<evidence type="ECO:0000313" key="6">
    <source>
        <dbReference type="Proteomes" id="UP001519460"/>
    </source>
</evidence>
<feature type="domain" description="Major facilitator superfamily (MFS) profile" evidence="4">
    <location>
        <begin position="390"/>
        <end position="588"/>
    </location>
</feature>
<dbReference type="SUPFAM" id="SSF103473">
    <property type="entry name" value="MFS general substrate transporter"/>
    <property type="match status" value="1"/>
</dbReference>
<keyword evidence="3" id="KW-1133">Transmembrane helix</keyword>
<feature type="transmembrane region" description="Helical" evidence="3">
    <location>
        <begin position="89"/>
        <end position="107"/>
    </location>
</feature>
<feature type="compositionally biased region" description="Basic and acidic residues" evidence="2">
    <location>
        <begin position="18"/>
        <end position="27"/>
    </location>
</feature>
<accession>A0ABD0LJE2</accession>
<feature type="transmembrane region" description="Helical" evidence="3">
    <location>
        <begin position="516"/>
        <end position="538"/>
    </location>
</feature>
<feature type="transmembrane region" description="Helical" evidence="3">
    <location>
        <begin position="169"/>
        <end position="188"/>
    </location>
</feature>
<feature type="compositionally biased region" description="Basic and acidic residues" evidence="2">
    <location>
        <begin position="298"/>
        <end position="307"/>
    </location>
</feature>
<proteinExistence type="predicted"/>
<keyword evidence="6" id="KW-1185">Reference proteome</keyword>
<feature type="region of interest" description="Disordered" evidence="2">
    <location>
        <begin position="280"/>
        <end position="307"/>
    </location>
</feature>
<sequence>MAPDQQHNGKEPVTPGHVHNDHEKPESGELRRLYNPVDTGWSWVILMSVFMVQFFFVGLLRSFGVLFVAIQHSFHASSSMVSLIGSLEAVFFSIFAPVTMSVILNVLSVRQSVVIGGIIGACGIAVCALATSVEYVVGMFSITVGISLGMAGGPGFVLLNIYFNRKLPLATAIANTGGSIGSVVMPIATRMLLDEFLLSGAFLLLGGMYAQTVIFGFLYTPPSHYGPKRVKRQDYHPEGTKGTEMTELQEALLIRTSAASNHRRRTVSESAADIARDQIDSSESLAQSQGHLNAQNEISRERRVDRTLASDQKASELVVVSSLHGSHGVSLDNLNSDDITTSSRGESVTKVEKHVHNQLQKDSDCSPSCCSKKRSNVSCSFHVCDVKDPVSWCLHVYHCLGSIAAGVSSAFIPLLAEEKHLTTTEGALLMTIAGVLDIISRLVPGFLAQSGLMKPQTMVAICLAIIGVLFQLTSVTNNMAAMIAVVVVFGLFSGVFFTMIPLILVDVMGMEKFRPALGATQFFMGMAGVLGFPILGLMKDASGSYVMAFHFIGACALLAMVLLLLIPRIQQWFQKRKTPVKTLIVGVP</sequence>
<feature type="transmembrane region" description="Helical" evidence="3">
    <location>
        <begin position="428"/>
        <end position="448"/>
    </location>
</feature>
<dbReference type="PANTHER" id="PTHR11360:SF306">
    <property type="entry name" value="RE01051P"/>
    <property type="match status" value="1"/>
</dbReference>
<dbReference type="InterPro" id="IPR036259">
    <property type="entry name" value="MFS_trans_sf"/>
</dbReference>
<dbReference type="AlphaFoldDB" id="A0ABD0LJE2"/>
<evidence type="ECO:0000256" key="2">
    <source>
        <dbReference type="SAM" id="MobiDB-lite"/>
    </source>
</evidence>
<comment type="subcellular location">
    <subcellularLocation>
        <location evidence="1">Membrane</location>
        <topology evidence="1">Multi-pass membrane protein</topology>
    </subcellularLocation>
</comment>
<organism evidence="5 6">
    <name type="scientific">Batillaria attramentaria</name>
    <dbReference type="NCBI Taxonomy" id="370345"/>
    <lineage>
        <taxon>Eukaryota</taxon>
        <taxon>Metazoa</taxon>
        <taxon>Spiralia</taxon>
        <taxon>Lophotrochozoa</taxon>
        <taxon>Mollusca</taxon>
        <taxon>Gastropoda</taxon>
        <taxon>Caenogastropoda</taxon>
        <taxon>Sorbeoconcha</taxon>
        <taxon>Cerithioidea</taxon>
        <taxon>Batillariidae</taxon>
        <taxon>Batillaria</taxon>
    </lineage>
</organism>
<dbReference type="Proteomes" id="UP001519460">
    <property type="component" value="Unassembled WGS sequence"/>
</dbReference>
<feature type="transmembrane region" description="Helical" evidence="3">
    <location>
        <begin position="139"/>
        <end position="162"/>
    </location>
</feature>
<dbReference type="InterPro" id="IPR050327">
    <property type="entry name" value="Proton-linked_MCT"/>
</dbReference>
<feature type="transmembrane region" description="Helical" evidence="3">
    <location>
        <begin position="479"/>
        <end position="504"/>
    </location>
</feature>
<dbReference type="PROSITE" id="PS50850">
    <property type="entry name" value="MFS"/>
    <property type="match status" value="1"/>
</dbReference>
<comment type="caution">
    <text evidence="5">The sequence shown here is derived from an EMBL/GenBank/DDBJ whole genome shotgun (WGS) entry which is preliminary data.</text>
</comment>
<evidence type="ECO:0000256" key="1">
    <source>
        <dbReference type="ARBA" id="ARBA00004141"/>
    </source>
</evidence>
<feature type="transmembrane region" description="Helical" evidence="3">
    <location>
        <begin position="455"/>
        <end position="473"/>
    </location>
</feature>
<dbReference type="Pfam" id="PF07690">
    <property type="entry name" value="MFS_1"/>
    <property type="match status" value="2"/>
</dbReference>
<feature type="transmembrane region" description="Helical" evidence="3">
    <location>
        <begin position="544"/>
        <end position="566"/>
    </location>
</feature>
<dbReference type="Gene3D" id="1.20.1250.20">
    <property type="entry name" value="MFS general substrate transporter like domains"/>
    <property type="match status" value="2"/>
</dbReference>
<gene>
    <name evidence="5" type="ORF">BaRGS_00009533</name>
</gene>
<feature type="transmembrane region" description="Helical" evidence="3">
    <location>
        <begin position="41"/>
        <end position="69"/>
    </location>
</feature>
<dbReference type="EMBL" id="JACVVK020000045">
    <property type="protein sequence ID" value="KAK7499273.1"/>
    <property type="molecule type" value="Genomic_DNA"/>
</dbReference>
<reference evidence="5 6" key="1">
    <citation type="journal article" date="2023" name="Sci. Data">
        <title>Genome assembly of the Korean intertidal mud-creeper Batillaria attramentaria.</title>
        <authorList>
            <person name="Patra A.K."/>
            <person name="Ho P.T."/>
            <person name="Jun S."/>
            <person name="Lee S.J."/>
            <person name="Kim Y."/>
            <person name="Won Y.J."/>
        </authorList>
    </citation>
    <scope>NUCLEOTIDE SEQUENCE [LARGE SCALE GENOMIC DNA]</scope>
    <source>
        <strain evidence="5">Wonlab-2016</strain>
    </source>
</reference>
<feature type="compositionally biased region" description="Polar residues" evidence="2">
    <location>
        <begin position="281"/>
        <end position="297"/>
    </location>
</feature>